<dbReference type="AlphaFoldDB" id="A0A5B9Q9C4"/>
<evidence type="ECO:0000256" key="1">
    <source>
        <dbReference type="SAM" id="Phobius"/>
    </source>
</evidence>
<keyword evidence="3" id="KW-1185">Reference proteome</keyword>
<keyword evidence="1" id="KW-0812">Transmembrane</keyword>
<reference evidence="2 3" key="1">
    <citation type="submission" date="2019-08" db="EMBL/GenBank/DDBJ databases">
        <title>Deep-cultivation of Planctomycetes and their phenomic and genomic characterization uncovers novel biology.</title>
        <authorList>
            <person name="Wiegand S."/>
            <person name="Jogler M."/>
            <person name="Boedeker C."/>
            <person name="Pinto D."/>
            <person name="Vollmers J."/>
            <person name="Rivas-Marin E."/>
            <person name="Kohn T."/>
            <person name="Peeters S.H."/>
            <person name="Heuer A."/>
            <person name="Rast P."/>
            <person name="Oberbeckmann S."/>
            <person name="Bunk B."/>
            <person name="Jeske O."/>
            <person name="Meyerdierks A."/>
            <person name="Storesund J.E."/>
            <person name="Kallscheuer N."/>
            <person name="Luecker S."/>
            <person name="Lage O.M."/>
            <person name="Pohl T."/>
            <person name="Merkel B.J."/>
            <person name="Hornburger P."/>
            <person name="Mueller R.-W."/>
            <person name="Bruemmer F."/>
            <person name="Labrenz M."/>
            <person name="Spormann A.M."/>
            <person name="Op den Camp H."/>
            <person name="Overmann J."/>
            <person name="Amann R."/>
            <person name="Jetten M.S.M."/>
            <person name="Mascher T."/>
            <person name="Medema M.H."/>
            <person name="Devos D.P."/>
            <person name="Kaster A.-K."/>
            <person name="Ovreas L."/>
            <person name="Rohde M."/>
            <person name="Galperin M.Y."/>
            <person name="Jogler C."/>
        </authorList>
    </citation>
    <scope>NUCLEOTIDE SEQUENCE [LARGE SCALE GENOMIC DNA]</scope>
    <source>
        <strain evidence="2 3">Pr1d</strain>
    </source>
</reference>
<dbReference type="InterPro" id="IPR007433">
    <property type="entry name" value="DUF481"/>
</dbReference>
<name>A0A5B9Q9C4_9BACT</name>
<keyword evidence="1" id="KW-0472">Membrane</keyword>
<dbReference type="Proteomes" id="UP000323917">
    <property type="component" value="Chromosome"/>
</dbReference>
<protein>
    <recommendedName>
        <fullName evidence="4">DUF481 domain-containing protein</fullName>
    </recommendedName>
</protein>
<evidence type="ECO:0008006" key="4">
    <source>
        <dbReference type="Google" id="ProtNLM"/>
    </source>
</evidence>
<proteinExistence type="predicted"/>
<evidence type="ECO:0000313" key="3">
    <source>
        <dbReference type="Proteomes" id="UP000323917"/>
    </source>
</evidence>
<evidence type="ECO:0000313" key="2">
    <source>
        <dbReference type="EMBL" id="QEG33546.1"/>
    </source>
</evidence>
<keyword evidence="1" id="KW-1133">Transmembrane helix</keyword>
<dbReference type="OrthoDB" id="290317at2"/>
<gene>
    <name evidence="2" type="ORF">Pr1d_08100</name>
</gene>
<feature type="transmembrane region" description="Helical" evidence="1">
    <location>
        <begin position="24"/>
        <end position="46"/>
    </location>
</feature>
<dbReference type="EMBL" id="CP042913">
    <property type="protein sequence ID" value="QEG33546.1"/>
    <property type="molecule type" value="Genomic_DNA"/>
</dbReference>
<organism evidence="2 3">
    <name type="scientific">Bythopirellula goksoeyrii</name>
    <dbReference type="NCBI Taxonomy" id="1400387"/>
    <lineage>
        <taxon>Bacteria</taxon>
        <taxon>Pseudomonadati</taxon>
        <taxon>Planctomycetota</taxon>
        <taxon>Planctomycetia</taxon>
        <taxon>Pirellulales</taxon>
        <taxon>Lacipirellulaceae</taxon>
        <taxon>Bythopirellula</taxon>
    </lineage>
</organism>
<sequence>MLPQAPDSFCAKSLLTPWLAAMSYLRITGIPILFGMIFASMAFCCASKISAAGDTNGPGVLPPPSTNLKFPNPTEFPETLLPPPTTTATEEFAGEEIEGITPSEDLLAPIPIYHWYEAGYWFGPTPWDIGMEFGLNGSEGANQTQSVTVGGHWKRKTKTWKSNTKIAYNRNSANRIETQNNALLDTRIDRQFEETPWSMFALNQLLYDEFQAYDLRVSLNSGVGYQWFDTEIFDLETRFGAGTSREFGGPDNRWTREALFGMETEYSISATQRLTAKADYFPEFEHFGQYRVVTDAGWEIDLDRPANVSLKFSVNDRYDSTPNGVDPNLLNYSALLIWGL</sequence>
<dbReference type="RefSeq" id="WP_148072296.1">
    <property type="nucleotide sequence ID" value="NZ_CP042913.1"/>
</dbReference>
<dbReference type="KEGG" id="bgok:Pr1d_08100"/>
<dbReference type="Pfam" id="PF04338">
    <property type="entry name" value="DUF481"/>
    <property type="match status" value="1"/>
</dbReference>
<accession>A0A5B9Q9C4</accession>